<gene>
    <name evidence="2" type="ORF">E6O75_ATG10006</name>
</gene>
<organism evidence="2 3">
    <name type="scientific">Venturia nashicola</name>
    <dbReference type="NCBI Taxonomy" id="86259"/>
    <lineage>
        <taxon>Eukaryota</taxon>
        <taxon>Fungi</taxon>
        <taxon>Dikarya</taxon>
        <taxon>Ascomycota</taxon>
        <taxon>Pezizomycotina</taxon>
        <taxon>Dothideomycetes</taxon>
        <taxon>Pleosporomycetidae</taxon>
        <taxon>Venturiales</taxon>
        <taxon>Venturiaceae</taxon>
        <taxon>Venturia</taxon>
    </lineage>
</organism>
<sequence>MPSKPRPRISQHVKRQTVELSDGWSVITSSKLRALMSHIHTTDPHLDHEADYSRPTPERVTSIIAEANHYLERWRACQCATDLADTLRPREAKDGGVIENAICAGLGSLNTESLAQKRTRMWQFVVFLWLVEQVQEKENGSIVGSAFKCYAQEPRFTPTDVEVLKHFDIIVLPALNGKDFVNEKTLLYAPFLPWSLLLKDCLQAGTPAICVSNDIGEVVEMLQMRMKHGTKSIDSEGISLQEEDLKGCERVGRTFLEKRKGVAFPAFEFHAECLKLMVYVEEEKADIETG</sequence>
<dbReference type="STRING" id="86259.A0A4Z1P0U9"/>
<dbReference type="PANTHER" id="PTHR42080">
    <property type="entry name" value="SRR1 DOMAIN-CONTAINING PROTEIN"/>
    <property type="match status" value="1"/>
</dbReference>
<dbReference type="InterPro" id="IPR012942">
    <property type="entry name" value="SRR1-like"/>
</dbReference>
<evidence type="ECO:0000313" key="3">
    <source>
        <dbReference type="Proteomes" id="UP000298493"/>
    </source>
</evidence>
<evidence type="ECO:0000313" key="2">
    <source>
        <dbReference type="EMBL" id="TID13057.1"/>
    </source>
</evidence>
<evidence type="ECO:0000259" key="1">
    <source>
        <dbReference type="Pfam" id="PF07985"/>
    </source>
</evidence>
<proteinExistence type="predicted"/>
<dbReference type="OrthoDB" id="5318346at2759"/>
<reference evidence="2 3" key="1">
    <citation type="submission" date="2019-04" db="EMBL/GenBank/DDBJ databases">
        <title>High contiguity whole genome sequence and gene annotation resource for two Venturia nashicola isolates.</title>
        <authorList>
            <person name="Prokchorchik M."/>
            <person name="Won K."/>
            <person name="Lee Y."/>
            <person name="Choi E.D."/>
            <person name="Segonzac C."/>
            <person name="Sohn K.H."/>
        </authorList>
    </citation>
    <scope>NUCLEOTIDE SEQUENCE [LARGE SCALE GENOMIC DNA]</scope>
    <source>
        <strain evidence="2 3">PRI2</strain>
    </source>
</reference>
<feature type="domain" description="SRR1-like" evidence="1">
    <location>
        <begin position="87"/>
        <end position="225"/>
    </location>
</feature>
<dbReference type="PANTHER" id="PTHR42080:SF1">
    <property type="entry name" value="SRR1-LIKE DOMAIN-CONTAINING PROTEIN"/>
    <property type="match status" value="1"/>
</dbReference>
<accession>A0A4Z1P0U9</accession>
<name>A0A4Z1P0U9_9PEZI</name>
<keyword evidence="3" id="KW-1185">Reference proteome</keyword>
<protein>
    <recommendedName>
        <fullName evidence="1">SRR1-like domain-containing protein</fullName>
    </recommendedName>
</protein>
<comment type="caution">
    <text evidence="2">The sequence shown here is derived from an EMBL/GenBank/DDBJ whole genome shotgun (WGS) entry which is preliminary data.</text>
</comment>
<dbReference type="EMBL" id="SNSC02000029">
    <property type="protein sequence ID" value="TID13057.1"/>
    <property type="molecule type" value="Genomic_DNA"/>
</dbReference>
<dbReference type="Proteomes" id="UP000298493">
    <property type="component" value="Unassembled WGS sequence"/>
</dbReference>
<dbReference type="AlphaFoldDB" id="A0A4Z1P0U9"/>
<dbReference type="Pfam" id="PF07985">
    <property type="entry name" value="SRR1"/>
    <property type="match status" value="1"/>
</dbReference>